<protein>
    <submittedName>
        <fullName evidence="2">PTS system mannose/fructose/sorbose family IID component</fullName>
    </submittedName>
</protein>
<accession>F2NB25</accession>
<dbReference type="RefSeq" id="WP_013709518.1">
    <property type="nucleotide sequence ID" value="NC_015389.1"/>
</dbReference>
<dbReference type="Proteomes" id="UP000006851">
    <property type="component" value="Chromosome"/>
</dbReference>
<dbReference type="eggNOG" id="COG3716">
    <property type="taxonomic scope" value="Bacteria"/>
</dbReference>
<name>F2NB25_CORGP</name>
<feature type="transmembrane region" description="Helical" evidence="1">
    <location>
        <begin position="268"/>
        <end position="287"/>
    </location>
</feature>
<evidence type="ECO:0000313" key="2">
    <source>
        <dbReference type="EMBL" id="AEB07776.1"/>
    </source>
</evidence>
<dbReference type="Pfam" id="PF03613">
    <property type="entry name" value="EIID-AGA"/>
    <property type="match status" value="1"/>
</dbReference>
<gene>
    <name evidence="2" type="ordered locus">Corgl_1678</name>
</gene>
<proteinExistence type="predicted"/>
<sequence>MTNAIATEGAAALTPGKKAKITWSLFWRTMFIMFCTSYTKQQGTTFAFMMIPYLEDIYGKETDEFYEAIQRHQNFFNTTPQYASFIFALVISMEYDRKAALSRGEEFDDASIEAIKVALMGPLAGIGDAITLSCLRIIAIGVSVGFAQQGSWLGPILFALVYNVPDLIIHYLCGSLGMRLGTGFITEALASGKMQALTKGFTVLGMIMTGAMVAQFVSVKTTLVVDMGGGAVFNLQNMLNSILPGLFPLLLTLGSFMYLRRSRSKNSAMILLLIMIVIAIVLTLLGVTG</sequence>
<dbReference type="GO" id="GO:0009401">
    <property type="term" value="P:phosphoenolpyruvate-dependent sugar phosphotransferase system"/>
    <property type="evidence" value="ECO:0007669"/>
    <property type="project" value="InterPro"/>
</dbReference>
<evidence type="ECO:0000256" key="1">
    <source>
        <dbReference type="SAM" id="Phobius"/>
    </source>
</evidence>
<keyword evidence="1" id="KW-0472">Membrane</keyword>
<reference evidence="3" key="1">
    <citation type="journal article" date="2013" name="Stand. Genomic Sci.">
        <title>Complete genome sequence of Coriobacterium glomerans type strain (PW2(T)) from the midgut of Pyrrhocoris apterus L. (red soldier bug).</title>
        <authorList>
            <person name="Stackebrandt E."/>
            <person name="Zeytun A."/>
            <person name="Lapidus A."/>
            <person name="Nolan M."/>
            <person name="Lucas S."/>
            <person name="Hammon N."/>
            <person name="Deshpande S."/>
            <person name="Cheng J.F."/>
            <person name="Tapia R."/>
            <person name="Goodwin L.A."/>
            <person name="Pitluck S."/>
            <person name="Liolios K."/>
            <person name="Pagani I."/>
            <person name="Ivanova N."/>
            <person name="Mavromatis K."/>
            <person name="Mikhailova N."/>
            <person name="Huntemann M."/>
            <person name="Pati A."/>
            <person name="Chen A."/>
            <person name="Palaniappan K."/>
            <person name="Chang Y.J."/>
            <person name="Land M."/>
            <person name="Hauser L."/>
            <person name="Rohde M."/>
            <person name="Pukall R."/>
            <person name="Goker M."/>
            <person name="Detter J.C."/>
            <person name="Woyke T."/>
            <person name="Bristow J."/>
            <person name="Eisen J.A."/>
            <person name="Markowitz V."/>
            <person name="Hugenholtz P."/>
            <person name="Kyrpides N.C."/>
            <person name="Klenk H.P."/>
        </authorList>
    </citation>
    <scope>NUCLEOTIDE SEQUENCE</scope>
    <source>
        <strain evidence="3">ATCC 49209 / DSM 20642 / JCM 10262 / PW2</strain>
    </source>
</reference>
<feature type="transmembrane region" description="Helical" evidence="1">
    <location>
        <begin position="238"/>
        <end position="259"/>
    </location>
</feature>
<dbReference type="PROSITE" id="PS51108">
    <property type="entry name" value="PTS_EIID"/>
    <property type="match status" value="1"/>
</dbReference>
<keyword evidence="3" id="KW-1185">Reference proteome</keyword>
<evidence type="ECO:0000313" key="3">
    <source>
        <dbReference type="Proteomes" id="UP000006851"/>
    </source>
</evidence>
<dbReference type="PANTHER" id="PTHR32502:SF23">
    <property type="entry name" value="TRANSPORT PROTEIN, PTS SYSTEM"/>
    <property type="match status" value="1"/>
</dbReference>
<dbReference type="InterPro" id="IPR004704">
    <property type="entry name" value="PTS_IID_man"/>
</dbReference>
<dbReference type="HOGENOM" id="CLU_060742_0_0_11"/>
<dbReference type="OrthoDB" id="3189783at2"/>
<feature type="transmembrane region" description="Helical" evidence="1">
    <location>
        <begin position="201"/>
        <end position="218"/>
    </location>
</feature>
<dbReference type="STRING" id="700015.Corgl_1678"/>
<dbReference type="AlphaFoldDB" id="F2NB25"/>
<dbReference type="GO" id="GO:0005886">
    <property type="term" value="C:plasma membrane"/>
    <property type="evidence" value="ECO:0007669"/>
    <property type="project" value="TreeGrafter"/>
</dbReference>
<keyword evidence="1" id="KW-1133">Transmembrane helix</keyword>
<dbReference type="EMBL" id="CP002628">
    <property type="protein sequence ID" value="AEB07776.1"/>
    <property type="molecule type" value="Genomic_DNA"/>
</dbReference>
<organism evidence="2 3">
    <name type="scientific">Coriobacterium glomerans (strain ATCC 49209 / DSM 20642 / JCM 10262 / PW2)</name>
    <dbReference type="NCBI Taxonomy" id="700015"/>
    <lineage>
        <taxon>Bacteria</taxon>
        <taxon>Bacillati</taxon>
        <taxon>Actinomycetota</taxon>
        <taxon>Coriobacteriia</taxon>
        <taxon>Coriobacteriales</taxon>
        <taxon>Coriobacteriaceae</taxon>
        <taxon>Coriobacterium</taxon>
    </lineage>
</organism>
<dbReference type="PANTHER" id="PTHR32502">
    <property type="entry name" value="N-ACETYLGALACTOSAMINE PERMEASE II COMPONENT-RELATED"/>
    <property type="match status" value="1"/>
</dbReference>
<dbReference type="KEGG" id="cgo:Corgl_1678"/>
<dbReference type="InterPro" id="IPR050303">
    <property type="entry name" value="GatZ_KbaZ_carbometab"/>
</dbReference>
<keyword evidence="1" id="KW-0812">Transmembrane</keyword>